<sequence length="155" mass="17043">MTHAAPTRNPIPRVLSRTWRVQDLGIMDGAVVTARELTVTLRRTRRGLSGLIDGVRATAAEVLYRLRALRADPVVLSEVLNPDHQDAQPVIGKRRACTLHRLMAAFGLREHYALASCVVGREVASLAALTETEARAVWRVLREMFPERTAAAVGA</sequence>
<accession>A0ABW1DDT8</accession>
<organism evidence="1 2">
    <name type="scientific">Deinococcus petrolearius</name>
    <dbReference type="NCBI Taxonomy" id="1751295"/>
    <lineage>
        <taxon>Bacteria</taxon>
        <taxon>Thermotogati</taxon>
        <taxon>Deinococcota</taxon>
        <taxon>Deinococci</taxon>
        <taxon>Deinococcales</taxon>
        <taxon>Deinococcaceae</taxon>
        <taxon>Deinococcus</taxon>
    </lineage>
</organism>
<keyword evidence="2" id="KW-1185">Reference proteome</keyword>
<gene>
    <name evidence="1" type="ORF">ACFPQ6_00090</name>
</gene>
<proteinExistence type="predicted"/>
<comment type="caution">
    <text evidence="1">The sequence shown here is derived from an EMBL/GenBank/DDBJ whole genome shotgun (WGS) entry which is preliminary data.</text>
</comment>
<dbReference type="RefSeq" id="WP_380044941.1">
    <property type="nucleotide sequence ID" value="NZ_JBHSOH010000001.1"/>
</dbReference>
<evidence type="ECO:0000313" key="1">
    <source>
        <dbReference type="EMBL" id="MFC5846695.1"/>
    </source>
</evidence>
<dbReference type="EMBL" id="JBHSOH010000001">
    <property type="protein sequence ID" value="MFC5846695.1"/>
    <property type="molecule type" value="Genomic_DNA"/>
</dbReference>
<evidence type="ECO:0000313" key="2">
    <source>
        <dbReference type="Proteomes" id="UP001595979"/>
    </source>
</evidence>
<dbReference type="Proteomes" id="UP001595979">
    <property type="component" value="Unassembled WGS sequence"/>
</dbReference>
<name>A0ABW1DDT8_9DEIO</name>
<reference evidence="2" key="1">
    <citation type="journal article" date="2019" name="Int. J. Syst. Evol. Microbiol.">
        <title>The Global Catalogue of Microorganisms (GCM) 10K type strain sequencing project: providing services to taxonomists for standard genome sequencing and annotation.</title>
        <authorList>
            <consortium name="The Broad Institute Genomics Platform"/>
            <consortium name="The Broad Institute Genome Sequencing Center for Infectious Disease"/>
            <person name="Wu L."/>
            <person name="Ma J."/>
        </authorList>
    </citation>
    <scope>NUCLEOTIDE SEQUENCE [LARGE SCALE GENOMIC DNA]</scope>
    <source>
        <strain evidence="2">CGMCC 1.15053</strain>
    </source>
</reference>
<protein>
    <submittedName>
        <fullName evidence="1">Uncharacterized protein</fullName>
    </submittedName>
</protein>